<dbReference type="Proteomes" id="UP000015106">
    <property type="component" value="Chromosome 3"/>
</dbReference>
<name>A0A8R7U389_TRIUA</name>
<evidence type="ECO:0000256" key="1">
    <source>
        <dbReference type="SAM" id="Phobius"/>
    </source>
</evidence>
<evidence type="ECO:0000313" key="3">
    <source>
        <dbReference type="Proteomes" id="UP000015106"/>
    </source>
</evidence>
<reference evidence="3" key="1">
    <citation type="journal article" date="2013" name="Nature">
        <title>Draft genome of the wheat A-genome progenitor Triticum urartu.</title>
        <authorList>
            <person name="Ling H.Q."/>
            <person name="Zhao S."/>
            <person name="Liu D."/>
            <person name="Wang J."/>
            <person name="Sun H."/>
            <person name="Zhang C."/>
            <person name="Fan H."/>
            <person name="Li D."/>
            <person name="Dong L."/>
            <person name="Tao Y."/>
            <person name="Gao C."/>
            <person name="Wu H."/>
            <person name="Li Y."/>
            <person name="Cui Y."/>
            <person name="Guo X."/>
            <person name="Zheng S."/>
            <person name="Wang B."/>
            <person name="Yu K."/>
            <person name="Liang Q."/>
            <person name="Yang W."/>
            <person name="Lou X."/>
            <person name="Chen J."/>
            <person name="Feng M."/>
            <person name="Jian J."/>
            <person name="Zhang X."/>
            <person name="Luo G."/>
            <person name="Jiang Y."/>
            <person name="Liu J."/>
            <person name="Wang Z."/>
            <person name="Sha Y."/>
            <person name="Zhang B."/>
            <person name="Wu H."/>
            <person name="Tang D."/>
            <person name="Shen Q."/>
            <person name="Xue P."/>
            <person name="Zou S."/>
            <person name="Wang X."/>
            <person name="Liu X."/>
            <person name="Wang F."/>
            <person name="Yang Y."/>
            <person name="An X."/>
            <person name="Dong Z."/>
            <person name="Zhang K."/>
            <person name="Zhang X."/>
            <person name="Luo M.C."/>
            <person name="Dvorak J."/>
            <person name="Tong Y."/>
            <person name="Wang J."/>
            <person name="Yang H."/>
            <person name="Li Z."/>
            <person name="Wang D."/>
            <person name="Zhang A."/>
            <person name="Wang J."/>
        </authorList>
    </citation>
    <scope>NUCLEOTIDE SEQUENCE</scope>
    <source>
        <strain evidence="3">cv. G1812</strain>
    </source>
</reference>
<dbReference type="Gramene" id="TuG1812G0300005612.01.T01">
    <property type="protein sequence ID" value="TuG1812G0300005612.01.T01.cds316742"/>
    <property type="gene ID" value="TuG1812G0300005612.01"/>
</dbReference>
<proteinExistence type="predicted"/>
<feature type="transmembrane region" description="Helical" evidence="1">
    <location>
        <begin position="12"/>
        <end position="29"/>
    </location>
</feature>
<protein>
    <submittedName>
        <fullName evidence="2">Uncharacterized protein</fullName>
    </submittedName>
</protein>
<dbReference type="EnsemblPlants" id="TuG1812G0300005612.01.T01">
    <property type="protein sequence ID" value="TuG1812G0300005612.01.T01.cds316742"/>
    <property type="gene ID" value="TuG1812G0300005612.01"/>
</dbReference>
<sequence>MIHNVPEEMAQLEIMFSFFIPMLILCPFVRRLVMFRIISEVQNEINGAEISGFLSFSLGRRIGRRLCPLDLPPARPVVPSLSVRRSGDGRGAGTPVLCFRYVDSRVVVPGVAVMVGVAASVWNKDVGGSPSSRRSLCRNRRTVGFRCSRILRYGELWCSEQSAGSASAGLWSLDLCRFFSSTANW</sequence>
<keyword evidence="1" id="KW-1133">Transmembrane helix</keyword>
<keyword evidence="1" id="KW-0472">Membrane</keyword>
<reference evidence="2" key="2">
    <citation type="submission" date="2018-03" db="EMBL/GenBank/DDBJ databases">
        <title>The Triticum urartu genome reveals the dynamic nature of wheat genome evolution.</title>
        <authorList>
            <person name="Ling H."/>
            <person name="Ma B."/>
            <person name="Shi X."/>
            <person name="Liu H."/>
            <person name="Dong L."/>
            <person name="Sun H."/>
            <person name="Cao Y."/>
            <person name="Gao Q."/>
            <person name="Zheng S."/>
            <person name="Li Y."/>
            <person name="Yu Y."/>
            <person name="Du H."/>
            <person name="Qi M."/>
            <person name="Li Y."/>
            <person name="Yu H."/>
            <person name="Cui Y."/>
            <person name="Wang N."/>
            <person name="Chen C."/>
            <person name="Wu H."/>
            <person name="Zhao Y."/>
            <person name="Zhang J."/>
            <person name="Li Y."/>
            <person name="Zhou W."/>
            <person name="Zhang B."/>
            <person name="Hu W."/>
            <person name="Eijk M."/>
            <person name="Tang J."/>
            <person name="Witsenboer H."/>
            <person name="Zhao S."/>
            <person name="Li Z."/>
            <person name="Zhang A."/>
            <person name="Wang D."/>
            <person name="Liang C."/>
        </authorList>
    </citation>
    <scope>NUCLEOTIDE SEQUENCE [LARGE SCALE GENOMIC DNA]</scope>
    <source>
        <strain evidence="2">cv. G1812</strain>
    </source>
</reference>
<accession>A0A8R7U389</accession>
<keyword evidence="1" id="KW-0812">Transmembrane</keyword>
<dbReference type="AlphaFoldDB" id="A0A8R7U389"/>
<reference evidence="2" key="3">
    <citation type="submission" date="2022-06" db="UniProtKB">
        <authorList>
            <consortium name="EnsemblPlants"/>
        </authorList>
    </citation>
    <scope>IDENTIFICATION</scope>
</reference>
<keyword evidence="3" id="KW-1185">Reference proteome</keyword>
<evidence type="ECO:0000313" key="2">
    <source>
        <dbReference type="EnsemblPlants" id="TuG1812G0300005612.01.T01.cds316742"/>
    </source>
</evidence>
<organism evidence="2 3">
    <name type="scientific">Triticum urartu</name>
    <name type="common">Red wild einkorn</name>
    <name type="synonym">Crithodium urartu</name>
    <dbReference type="NCBI Taxonomy" id="4572"/>
    <lineage>
        <taxon>Eukaryota</taxon>
        <taxon>Viridiplantae</taxon>
        <taxon>Streptophyta</taxon>
        <taxon>Embryophyta</taxon>
        <taxon>Tracheophyta</taxon>
        <taxon>Spermatophyta</taxon>
        <taxon>Magnoliopsida</taxon>
        <taxon>Liliopsida</taxon>
        <taxon>Poales</taxon>
        <taxon>Poaceae</taxon>
        <taxon>BOP clade</taxon>
        <taxon>Pooideae</taxon>
        <taxon>Triticodae</taxon>
        <taxon>Triticeae</taxon>
        <taxon>Triticinae</taxon>
        <taxon>Triticum</taxon>
    </lineage>
</organism>